<name>A0ABV3PVE3_9HYPH</name>
<dbReference type="PRINTS" id="PR00377">
    <property type="entry name" value="IMPHPHTASES"/>
</dbReference>
<evidence type="ECO:0000313" key="12">
    <source>
        <dbReference type="EMBL" id="MEW9309581.1"/>
    </source>
</evidence>
<dbReference type="GO" id="GO:0004401">
    <property type="term" value="F:histidinol-phosphatase activity"/>
    <property type="evidence" value="ECO:0007669"/>
    <property type="project" value="UniProtKB-EC"/>
</dbReference>
<dbReference type="InterPro" id="IPR000760">
    <property type="entry name" value="Inositol_monophosphatase-like"/>
</dbReference>
<evidence type="ECO:0000256" key="7">
    <source>
        <dbReference type="ARBA" id="ARBA00022801"/>
    </source>
</evidence>
<gene>
    <name evidence="12" type="primary">hisN</name>
    <name evidence="12" type="ORF">ABXS05_28780</name>
</gene>
<evidence type="ECO:0000256" key="2">
    <source>
        <dbReference type="ARBA" id="ARBA00004970"/>
    </source>
</evidence>
<dbReference type="SUPFAM" id="SSF56655">
    <property type="entry name" value="Carbohydrate phosphatase"/>
    <property type="match status" value="1"/>
</dbReference>
<accession>A0ABV3PVE3</accession>
<dbReference type="PANTHER" id="PTHR43200">
    <property type="entry name" value="PHOSPHATASE"/>
    <property type="match status" value="1"/>
</dbReference>
<dbReference type="PANTHER" id="PTHR43200:SF6">
    <property type="entry name" value="3'(2'),5'-BISPHOSPHATE NUCLEOTIDASE"/>
    <property type="match status" value="1"/>
</dbReference>
<keyword evidence="6" id="KW-0479">Metal-binding</keyword>
<comment type="catalytic activity">
    <reaction evidence="10">
        <text>L-histidinol phosphate + H2O = L-histidinol + phosphate</text>
        <dbReference type="Rhea" id="RHEA:14465"/>
        <dbReference type="ChEBI" id="CHEBI:15377"/>
        <dbReference type="ChEBI" id="CHEBI:43474"/>
        <dbReference type="ChEBI" id="CHEBI:57699"/>
        <dbReference type="ChEBI" id="CHEBI:57980"/>
        <dbReference type="EC" id="3.1.3.15"/>
    </reaction>
</comment>
<comment type="cofactor">
    <cofactor evidence="1">
        <name>Mg(2+)</name>
        <dbReference type="ChEBI" id="CHEBI:18420"/>
    </cofactor>
</comment>
<dbReference type="EMBL" id="JBFNQD010000015">
    <property type="protein sequence ID" value="MEW9309581.1"/>
    <property type="molecule type" value="Genomic_DNA"/>
</dbReference>
<organism evidence="12 13">
    <name type="scientific">Labrys neptuniae</name>
    <dbReference type="NCBI Taxonomy" id="376174"/>
    <lineage>
        <taxon>Bacteria</taxon>
        <taxon>Pseudomonadati</taxon>
        <taxon>Pseudomonadota</taxon>
        <taxon>Alphaproteobacteria</taxon>
        <taxon>Hyphomicrobiales</taxon>
        <taxon>Xanthobacteraceae</taxon>
        <taxon>Labrys</taxon>
    </lineage>
</organism>
<dbReference type="RefSeq" id="WP_367626233.1">
    <property type="nucleotide sequence ID" value="NZ_JBFNQD010000015.1"/>
</dbReference>
<keyword evidence="5" id="KW-0028">Amino-acid biosynthesis</keyword>
<protein>
    <recommendedName>
        <fullName evidence="4 11">Histidinol-phosphatase</fullName>
        <ecNumber evidence="4 11">3.1.3.15</ecNumber>
    </recommendedName>
</protein>
<keyword evidence="9" id="KW-0368">Histidine biosynthesis</keyword>
<keyword evidence="13" id="KW-1185">Reference proteome</keyword>
<dbReference type="Gene3D" id="3.30.540.10">
    <property type="entry name" value="Fructose-1,6-Bisphosphatase, subunit A, domain 1"/>
    <property type="match status" value="1"/>
</dbReference>
<dbReference type="InterPro" id="IPR011809">
    <property type="entry name" value="His_9_proposed"/>
</dbReference>
<comment type="similarity">
    <text evidence="3">Belongs to the inositol monophosphatase superfamily.</text>
</comment>
<dbReference type="EC" id="3.1.3.15" evidence="4 11"/>
<proteinExistence type="inferred from homology"/>
<dbReference type="PROSITE" id="PS00629">
    <property type="entry name" value="IMP_1"/>
    <property type="match status" value="1"/>
</dbReference>
<dbReference type="InterPro" id="IPR051090">
    <property type="entry name" value="Inositol_monoP_superfamily"/>
</dbReference>
<evidence type="ECO:0000313" key="13">
    <source>
        <dbReference type="Proteomes" id="UP001555786"/>
    </source>
</evidence>
<keyword evidence="7 12" id="KW-0378">Hydrolase</keyword>
<dbReference type="Pfam" id="PF00459">
    <property type="entry name" value="Inositol_P"/>
    <property type="match status" value="1"/>
</dbReference>
<evidence type="ECO:0000256" key="10">
    <source>
        <dbReference type="ARBA" id="ARBA00049158"/>
    </source>
</evidence>
<dbReference type="CDD" id="cd01641">
    <property type="entry name" value="Bacterial_IMPase_like_1"/>
    <property type="match status" value="1"/>
</dbReference>
<evidence type="ECO:0000256" key="5">
    <source>
        <dbReference type="ARBA" id="ARBA00022605"/>
    </source>
</evidence>
<evidence type="ECO:0000256" key="1">
    <source>
        <dbReference type="ARBA" id="ARBA00001946"/>
    </source>
</evidence>
<dbReference type="NCBIfam" id="TIGR02067">
    <property type="entry name" value="his_9_HisN"/>
    <property type="match status" value="1"/>
</dbReference>
<reference evidence="12 13" key="1">
    <citation type="submission" date="2024-07" db="EMBL/GenBank/DDBJ databases">
        <title>Description of Labrys sedimenti sp. nov., isolated from a diclofenac-degrading enrichment culture.</title>
        <authorList>
            <person name="Tancsics A."/>
            <person name="Csepanyi A."/>
        </authorList>
    </citation>
    <scope>NUCLEOTIDE SEQUENCE [LARGE SCALE GENOMIC DNA]</scope>
    <source>
        <strain evidence="12 13">LMG 23578</strain>
    </source>
</reference>
<keyword evidence="8" id="KW-0460">Magnesium</keyword>
<evidence type="ECO:0000256" key="3">
    <source>
        <dbReference type="ARBA" id="ARBA00009759"/>
    </source>
</evidence>
<dbReference type="InterPro" id="IPR020583">
    <property type="entry name" value="Inositol_monoP_metal-BS"/>
</dbReference>
<evidence type="ECO:0000256" key="4">
    <source>
        <dbReference type="ARBA" id="ARBA00013085"/>
    </source>
</evidence>
<dbReference type="Gene3D" id="3.40.190.80">
    <property type="match status" value="1"/>
</dbReference>
<dbReference type="Proteomes" id="UP001555786">
    <property type="component" value="Unassembled WGS sequence"/>
</dbReference>
<comment type="caution">
    <text evidence="12">The sequence shown here is derived from an EMBL/GenBank/DDBJ whole genome shotgun (WGS) entry which is preliminary data.</text>
</comment>
<sequence>MAPVDFEAFVDELANVSGTTILPFFRSALATEDKSGGGNFDPVTEADRGAEAVIRQKIRAMFPSHGVMGEEYGSERLDAEFVWVLDPIDGTKSFISGMVGWGTLIGLLRNGQPCYGMMHQPFTRERFSGDGGSAKYRGPGGERAMRTRSCAGLADAVLYTTSPRLMAEADRALFSVVEEKVKLSRYGGDCYAYAMLAMGLVDLVIESNLQPYDITALIPIVEGAGGVITTWDGGPAQAGGRIVAAGDARVHAAALSRLQAQG</sequence>
<evidence type="ECO:0000256" key="8">
    <source>
        <dbReference type="ARBA" id="ARBA00022842"/>
    </source>
</evidence>
<evidence type="ECO:0000256" key="9">
    <source>
        <dbReference type="ARBA" id="ARBA00023102"/>
    </source>
</evidence>
<evidence type="ECO:0000256" key="6">
    <source>
        <dbReference type="ARBA" id="ARBA00022723"/>
    </source>
</evidence>
<comment type="pathway">
    <text evidence="2">Amino-acid biosynthesis; L-histidine biosynthesis; L-histidine from 5-phospho-alpha-D-ribose 1-diphosphate: step 8/9.</text>
</comment>
<evidence type="ECO:0000256" key="11">
    <source>
        <dbReference type="NCBIfam" id="TIGR02067"/>
    </source>
</evidence>